<gene>
    <name evidence="1" type="ORF">V6N11_045594</name>
</gene>
<dbReference type="EMBL" id="JBBPBN010000047">
    <property type="protein sequence ID" value="KAK8994509.1"/>
    <property type="molecule type" value="Genomic_DNA"/>
</dbReference>
<reference evidence="1 2" key="1">
    <citation type="journal article" date="2024" name="G3 (Bethesda)">
        <title>Genome assembly of Hibiscus sabdariffa L. provides insights into metabolisms of medicinal natural products.</title>
        <authorList>
            <person name="Kim T."/>
        </authorList>
    </citation>
    <scope>NUCLEOTIDE SEQUENCE [LARGE SCALE GENOMIC DNA]</scope>
    <source>
        <strain evidence="1">TK-2024</strain>
        <tissue evidence="1">Old leaves</tissue>
    </source>
</reference>
<sequence>MTALTPFRLSLIARDADEALKCTSCNFIVHYVVAGNEGRRIKAHEVSDNEGICPHSGYCCHACTLLAFGTPYCSPLWADPNVTPMGAIPCGGRNDFLASWGWSFAETLENKQQDKLHEDEHFLLE</sequence>
<accession>A0ABR2Q1F5</accession>
<name>A0ABR2Q1F5_9ROSI</name>
<comment type="caution">
    <text evidence="1">The sequence shown here is derived from an EMBL/GenBank/DDBJ whole genome shotgun (WGS) entry which is preliminary data.</text>
</comment>
<protein>
    <submittedName>
        <fullName evidence="1">Uncharacterized protein</fullName>
    </submittedName>
</protein>
<keyword evidence="2" id="KW-1185">Reference proteome</keyword>
<organism evidence="1 2">
    <name type="scientific">Hibiscus sabdariffa</name>
    <name type="common">roselle</name>
    <dbReference type="NCBI Taxonomy" id="183260"/>
    <lineage>
        <taxon>Eukaryota</taxon>
        <taxon>Viridiplantae</taxon>
        <taxon>Streptophyta</taxon>
        <taxon>Embryophyta</taxon>
        <taxon>Tracheophyta</taxon>
        <taxon>Spermatophyta</taxon>
        <taxon>Magnoliopsida</taxon>
        <taxon>eudicotyledons</taxon>
        <taxon>Gunneridae</taxon>
        <taxon>Pentapetalae</taxon>
        <taxon>rosids</taxon>
        <taxon>malvids</taxon>
        <taxon>Malvales</taxon>
        <taxon>Malvaceae</taxon>
        <taxon>Malvoideae</taxon>
        <taxon>Hibiscus</taxon>
    </lineage>
</organism>
<evidence type="ECO:0000313" key="1">
    <source>
        <dbReference type="EMBL" id="KAK8994509.1"/>
    </source>
</evidence>
<proteinExistence type="predicted"/>
<dbReference type="Proteomes" id="UP001396334">
    <property type="component" value="Unassembled WGS sequence"/>
</dbReference>
<evidence type="ECO:0000313" key="2">
    <source>
        <dbReference type="Proteomes" id="UP001396334"/>
    </source>
</evidence>